<dbReference type="EMBL" id="JBHTOH010000088">
    <property type="protein sequence ID" value="MFD1411815.1"/>
    <property type="molecule type" value="Genomic_DNA"/>
</dbReference>
<keyword evidence="3" id="KW-0808">Transferase</keyword>
<accession>A0ABW4BQE1</accession>
<dbReference type="Proteomes" id="UP001597191">
    <property type="component" value="Unassembled WGS sequence"/>
</dbReference>
<keyword evidence="6" id="KW-1185">Reference proteome</keyword>
<evidence type="ECO:0000256" key="2">
    <source>
        <dbReference type="ARBA" id="ARBA00022603"/>
    </source>
</evidence>
<dbReference type="RefSeq" id="WP_125650000.1">
    <property type="nucleotide sequence ID" value="NZ_JBHTOH010000088.1"/>
</dbReference>
<evidence type="ECO:0000256" key="3">
    <source>
        <dbReference type="ARBA" id="ARBA00022679"/>
    </source>
</evidence>
<comment type="similarity">
    <text evidence="1">Belongs to the class IV-like SAM-binding methyltransferase superfamily. RNA methyltransferase TrmH family.</text>
</comment>
<dbReference type="PANTHER" id="PTHR46429">
    <property type="entry name" value="23S RRNA (GUANOSINE-2'-O-)-METHYLTRANSFERASE RLMB"/>
    <property type="match status" value="1"/>
</dbReference>
<dbReference type="Pfam" id="PF00588">
    <property type="entry name" value="SpoU_methylase"/>
    <property type="match status" value="1"/>
</dbReference>
<dbReference type="Gene3D" id="3.40.1280.10">
    <property type="match status" value="1"/>
</dbReference>
<dbReference type="SUPFAM" id="SSF75217">
    <property type="entry name" value="alpha/beta knot"/>
    <property type="match status" value="1"/>
</dbReference>
<proteinExistence type="inferred from homology"/>
<organism evidence="5 6">
    <name type="scientific">Lapidilactobacillus gannanensis</name>
    <dbReference type="NCBI Taxonomy" id="2486002"/>
    <lineage>
        <taxon>Bacteria</taxon>
        <taxon>Bacillati</taxon>
        <taxon>Bacillota</taxon>
        <taxon>Bacilli</taxon>
        <taxon>Lactobacillales</taxon>
        <taxon>Lactobacillaceae</taxon>
        <taxon>Lapidilactobacillus</taxon>
    </lineage>
</organism>
<name>A0ABW4BQE1_9LACO</name>
<dbReference type="CDD" id="cd18103">
    <property type="entry name" value="SpoU-like_RlmB"/>
    <property type="match status" value="1"/>
</dbReference>
<comment type="caution">
    <text evidence="5">The sequence shown here is derived from an EMBL/GenBank/DDBJ whole genome shotgun (WGS) entry which is preliminary data.</text>
</comment>
<dbReference type="InterPro" id="IPR029028">
    <property type="entry name" value="Alpha/beta_knot_MTases"/>
</dbReference>
<dbReference type="InterPro" id="IPR004441">
    <property type="entry name" value="rRNA_MeTrfase_TrmH"/>
</dbReference>
<protein>
    <submittedName>
        <fullName evidence="5">23S rRNA (Guanosine(2251)-2'-O)-methyltransferase RlmB</fullName>
    </submittedName>
</protein>
<dbReference type="InterPro" id="IPR013123">
    <property type="entry name" value="SpoU_subst-bd"/>
</dbReference>
<dbReference type="PANTHER" id="PTHR46429:SF1">
    <property type="entry name" value="23S RRNA (GUANOSINE-2'-O-)-METHYLTRANSFERASE RLMB"/>
    <property type="match status" value="1"/>
</dbReference>
<evidence type="ECO:0000313" key="5">
    <source>
        <dbReference type="EMBL" id="MFD1411815.1"/>
    </source>
</evidence>
<feature type="domain" description="RNA 2-O ribose methyltransferase substrate binding" evidence="4">
    <location>
        <begin position="11"/>
        <end position="88"/>
    </location>
</feature>
<keyword evidence="2" id="KW-0489">Methyltransferase</keyword>
<dbReference type="SMART" id="SM00967">
    <property type="entry name" value="SpoU_sub_bind"/>
    <property type="match status" value="1"/>
</dbReference>
<dbReference type="SUPFAM" id="SSF55315">
    <property type="entry name" value="L30e-like"/>
    <property type="match status" value="1"/>
</dbReference>
<dbReference type="InterPro" id="IPR029064">
    <property type="entry name" value="Ribosomal_eL30-like_sf"/>
</dbReference>
<evidence type="ECO:0000313" key="6">
    <source>
        <dbReference type="Proteomes" id="UP001597191"/>
    </source>
</evidence>
<gene>
    <name evidence="5" type="primary">rlmB</name>
    <name evidence="5" type="ORF">ACFQ4R_09485</name>
</gene>
<dbReference type="Gene3D" id="3.30.1330.30">
    <property type="match status" value="1"/>
</dbReference>
<dbReference type="NCBIfam" id="TIGR00186">
    <property type="entry name" value="rRNA_methyl_3"/>
    <property type="match status" value="1"/>
</dbReference>
<evidence type="ECO:0000259" key="4">
    <source>
        <dbReference type="SMART" id="SM00967"/>
    </source>
</evidence>
<evidence type="ECO:0000256" key="1">
    <source>
        <dbReference type="ARBA" id="ARBA00007228"/>
    </source>
</evidence>
<sequence length="260" mass="27951">MTESETDNAEFIYGKHAVLEYVKSGDPRSVNKIFMQKGLHGDLATKVVEFSQKNKLVLQEVPKSRLDDLTAAGNHQGVLLTLAPYQYAEVTDILAKAKAANEPPLILILDNLNDPHNLGSILRTADAIGVHGVIIPKRRAVGVTAVVAKTATGALEHVLVARVTNLTATINDLKEQGIWVFGTAMAGEDYRIWNSRGPVALVIGNEGKGISPLVAKTVDGMVTIPMIGHVQSLNASVATSILLYHIFDQRHPVTASPQQA</sequence>
<dbReference type="InterPro" id="IPR029026">
    <property type="entry name" value="tRNA_m1G_MTases_N"/>
</dbReference>
<reference evidence="6" key="1">
    <citation type="journal article" date="2019" name="Int. J. Syst. Evol. Microbiol.">
        <title>The Global Catalogue of Microorganisms (GCM) 10K type strain sequencing project: providing services to taxonomists for standard genome sequencing and annotation.</title>
        <authorList>
            <consortium name="The Broad Institute Genomics Platform"/>
            <consortium name="The Broad Institute Genome Sequencing Center for Infectious Disease"/>
            <person name="Wu L."/>
            <person name="Ma J."/>
        </authorList>
    </citation>
    <scope>NUCLEOTIDE SEQUENCE [LARGE SCALE GENOMIC DNA]</scope>
    <source>
        <strain evidence="6">CCM 8937</strain>
    </source>
</reference>
<dbReference type="Pfam" id="PF08032">
    <property type="entry name" value="SpoU_sub_bind"/>
    <property type="match status" value="1"/>
</dbReference>
<dbReference type="InterPro" id="IPR001537">
    <property type="entry name" value="SpoU_MeTrfase"/>
</dbReference>